<organism evidence="2 3">
    <name type="scientific">Gracilibacillus marinus</name>
    <dbReference type="NCBI Taxonomy" id="630535"/>
    <lineage>
        <taxon>Bacteria</taxon>
        <taxon>Bacillati</taxon>
        <taxon>Bacillota</taxon>
        <taxon>Bacilli</taxon>
        <taxon>Bacillales</taxon>
        <taxon>Bacillaceae</taxon>
        <taxon>Gracilibacillus</taxon>
    </lineage>
</organism>
<dbReference type="InterPro" id="IPR022121">
    <property type="entry name" value="Peptidase_M73_camelysin"/>
</dbReference>
<accession>A0ABV8VSX9</accession>
<evidence type="ECO:0000256" key="1">
    <source>
        <dbReference type="SAM" id="SignalP"/>
    </source>
</evidence>
<evidence type="ECO:0000313" key="3">
    <source>
        <dbReference type="Proteomes" id="UP001595880"/>
    </source>
</evidence>
<dbReference type="RefSeq" id="WP_390196363.1">
    <property type="nucleotide sequence ID" value="NZ_JBHSDV010000001.1"/>
</dbReference>
<comment type="caution">
    <text evidence="2">The sequence shown here is derived from an EMBL/GenBank/DDBJ whole genome shotgun (WGS) entry which is preliminary data.</text>
</comment>
<name>A0ABV8VSX9_9BACI</name>
<dbReference type="Proteomes" id="UP001595880">
    <property type="component" value="Unassembled WGS sequence"/>
</dbReference>
<dbReference type="EMBL" id="JBHSDV010000001">
    <property type="protein sequence ID" value="MFC4387042.1"/>
    <property type="molecule type" value="Genomic_DNA"/>
</dbReference>
<feature type="signal peptide" evidence="1">
    <location>
        <begin position="1"/>
        <end position="27"/>
    </location>
</feature>
<evidence type="ECO:0000313" key="2">
    <source>
        <dbReference type="EMBL" id="MFC4387042.1"/>
    </source>
</evidence>
<dbReference type="Pfam" id="PF12389">
    <property type="entry name" value="Peptidase_M73"/>
    <property type="match status" value="1"/>
</dbReference>
<reference evidence="3" key="1">
    <citation type="journal article" date="2019" name="Int. J. Syst. Evol. Microbiol.">
        <title>The Global Catalogue of Microorganisms (GCM) 10K type strain sequencing project: providing services to taxonomists for standard genome sequencing and annotation.</title>
        <authorList>
            <consortium name="The Broad Institute Genomics Platform"/>
            <consortium name="The Broad Institute Genome Sequencing Center for Infectious Disease"/>
            <person name="Wu L."/>
            <person name="Ma J."/>
        </authorList>
    </citation>
    <scope>NUCLEOTIDE SEQUENCE [LARGE SCALE GENOMIC DNA]</scope>
    <source>
        <strain evidence="3">KACC 14058</strain>
    </source>
</reference>
<gene>
    <name evidence="2" type="ORF">ACFOZ1_04385</name>
</gene>
<dbReference type="InterPro" id="IPR023833">
    <property type="entry name" value="Signal_pept_SipW-depend-type"/>
</dbReference>
<dbReference type="NCBIfam" id="TIGR04088">
    <property type="entry name" value="cognate_SipW"/>
    <property type="match status" value="1"/>
</dbReference>
<sequence length="204" mass="22276">MALKKKLGLGLASAALGLSLVAGGTYAYFSDTEVTANTFAAGTLDLSVDPTTIIDVQNIKPGDWMNRSFELQNNGTLDIAEVVLSTSYTVTDANGDNGAEDFGDHIRVNFFWNEDKALLGPLSPDQVVFQTTLSDLQTMTPDAVANELFIPWLEERGGLNTGDSDKLYVQFEFVDNGEDQNIFQGDSLELEWSFEATQEEGESR</sequence>
<protein>
    <submittedName>
        <fullName evidence="2">TasA family protein</fullName>
    </submittedName>
</protein>
<feature type="chain" id="PRO_5045927422" evidence="1">
    <location>
        <begin position="28"/>
        <end position="204"/>
    </location>
</feature>
<keyword evidence="1" id="KW-0732">Signal</keyword>
<keyword evidence="3" id="KW-1185">Reference proteome</keyword>
<proteinExistence type="predicted"/>